<protein>
    <submittedName>
        <fullName evidence="1">Uncharacterized protein YeaO (DUF488 family)</fullName>
    </submittedName>
</protein>
<dbReference type="RefSeq" id="WP_232364758.1">
    <property type="nucleotide sequence ID" value="NZ_JACDUS010000007.1"/>
</dbReference>
<dbReference type="PANTHER" id="PTHR36849">
    <property type="entry name" value="CYTOPLASMIC PROTEIN-RELATED"/>
    <property type="match status" value="1"/>
</dbReference>
<dbReference type="InterPro" id="IPR052552">
    <property type="entry name" value="YeaO-like"/>
</dbReference>
<comment type="caution">
    <text evidence="1">The sequence shown here is derived from an EMBL/GenBank/DDBJ whole genome shotgun (WGS) entry which is preliminary data.</text>
</comment>
<dbReference type="Pfam" id="PF22752">
    <property type="entry name" value="DUF488-N3i"/>
    <property type="match status" value="1"/>
</dbReference>
<sequence length="141" mass="16248">MGEQLHQEMKIKPDIEIKRVYSEAQTEDGFRVLVDRVWPRGISKKQLGADLWLKDAAPSTGLRKWFGHDRDRWEEFQRRYFAELDEKPGVIGQLLDLAEKQRLTLLFAARDTKYNHAAALTTYLISAAATKQSSGQKEKIS</sequence>
<dbReference type="EMBL" id="JACDUS010000007">
    <property type="protein sequence ID" value="MBA2882174.1"/>
    <property type="molecule type" value="Genomic_DNA"/>
</dbReference>
<accession>A0A7W0CAN8</accession>
<gene>
    <name evidence="1" type="ORF">HNR65_002515</name>
</gene>
<dbReference type="Proteomes" id="UP000525298">
    <property type="component" value="Unassembled WGS sequence"/>
</dbReference>
<name>A0A7W0CAN8_9BACT</name>
<dbReference type="AlphaFoldDB" id="A0A7W0CAN8"/>
<evidence type="ECO:0000313" key="2">
    <source>
        <dbReference type="Proteomes" id="UP000525298"/>
    </source>
</evidence>
<proteinExistence type="predicted"/>
<dbReference type="PANTHER" id="PTHR36849:SF1">
    <property type="entry name" value="CYTOPLASMIC PROTEIN"/>
    <property type="match status" value="1"/>
</dbReference>
<organism evidence="1 2">
    <name type="scientific">Desulfosalsimonas propionicica</name>
    <dbReference type="NCBI Taxonomy" id="332175"/>
    <lineage>
        <taxon>Bacteria</taxon>
        <taxon>Pseudomonadati</taxon>
        <taxon>Thermodesulfobacteriota</taxon>
        <taxon>Desulfobacteria</taxon>
        <taxon>Desulfobacterales</taxon>
        <taxon>Desulfosalsimonadaceae</taxon>
        <taxon>Desulfosalsimonas</taxon>
    </lineage>
</organism>
<keyword evidence="2" id="KW-1185">Reference proteome</keyword>
<reference evidence="1 2" key="1">
    <citation type="submission" date="2020-07" db="EMBL/GenBank/DDBJ databases">
        <title>Genomic Encyclopedia of Type Strains, Phase IV (KMG-IV): sequencing the most valuable type-strain genomes for metagenomic binning, comparative biology and taxonomic classification.</title>
        <authorList>
            <person name="Goeker M."/>
        </authorList>
    </citation>
    <scope>NUCLEOTIDE SEQUENCE [LARGE SCALE GENOMIC DNA]</scope>
    <source>
        <strain evidence="1 2">DSM 17721</strain>
    </source>
</reference>
<evidence type="ECO:0000313" key="1">
    <source>
        <dbReference type="EMBL" id="MBA2882174.1"/>
    </source>
</evidence>